<dbReference type="EMBL" id="UINC01145345">
    <property type="protein sequence ID" value="SVD35413.1"/>
    <property type="molecule type" value="Genomic_DNA"/>
</dbReference>
<accession>A0A382UMC6</accession>
<evidence type="ECO:0000313" key="1">
    <source>
        <dbReference type="EMBL" id="SVD35413.1"/>
    </source>
</evidence>
<organism evidence="1">
    <name type="scientific">marine metagenome</name>
    <dbReference type="NCBI Taxonomy" id="408172"/>
    <lineage>
        <taxon>unclassified sequences</taxon>
        <taxon>metagenomes</taxon>
        <taxon>ecological metagenomes</taxon>
    </lineage>
</organism>
<dbReference type="AlphaFoldDB" id="A0A382UMC6"/>
<sequence>MSRIAKQPVEFPDSVEVSIQNDDCIEVKGKKGQLR</sequence>
<reference evidence="1" key="1">
    <citation type="submission" date="2018-05" db="EMBL/GenBank/DDBJ databases">
        <authorList>
            <person name="Lanie J.A."/>
            <person name="Ng W.-L."/>
            <person name="Kazmierczak K.M."/>
            <person name="Andrzejewski T.M."/>
            <person name="Davidsen T.M."/>
            <person name="Wayne K.J."/>
            <person name="Tettelin H."/>
            <person name="Glass J.I."/>
            <person name="Rusch D."/>
            <person name="Podicherti R."/>
            <person name="Tsui H.-C.T."/>
            <person name="Winkler M.E."/>
        </authorList>
    </citation>
    <scope>NUCLEOTIDE SEQUENCE</scope>
</reference>
<proteinExistence type="predicted"/>
<dbReference type="InterPro" id="IPR036789">
    <property type="entry name" value="Ribosomal_uL6-like_a/b-dom_sf"/>
</dbReference>
<dbReference type="Gene3D" id="3.90.930.12">
    <property type="entry name" value="Ribosomal protein L6, alpha-beta domain"/>
    <property type="match status" value="1"/>
</dbReference>
<dbReference type="SUPFAM" id="SSF56053">
    <property type="entry name" value="Ribosomal protein L6"/>
    <property type="match status" value="1"/>
</dbReference>
<protein>
    <recommendedName>
        <fullName evidence="2">50S ribosomal protein L6</fullName>
    </recommendedName>
</protein>
<gene>
    <name evidence="1" type="ORF">METZ01_LOCUS388267</name>
</gene>
<dbReference type="GO" id="GO:0019843">
    <property type="term" value="F:rRNA binding"/>
    <property type="evidence" value="ECO:0007669"/>
    <property type="project" value="InterPro"/>
</dbReference>
<dbReference type="GO" id="GO:0005840">
    <property type="term" value="C:ribosome"/>
    <property type="evidence" value="ECO:0007669"/>
    <property type="project" value="InterPro"/>
</dbReference>
<dbReference type="GO" id="GO:0006412">
    <property type="term" value="P:translation"/>
    <property type="evidence" value="ECO:0007669"/>
    <property type="project" value="InterPro"/>
</dbReference>
<evidence type="ECO:0008006" key="2">
    <source>
        <dbReference type="Google" id="ProtNLM"/>
    </source>
</evidence>
<name>A0A382UMC6_9ZZZZ</name>
<dbReference type="GO" id="GO:0003735">
    <property type="term" value="F:structural constituent of ribosome"/>
    <property type="evidence" value="ECO:0007669"/>
    <property type="project" value="InterPro"/>
</dbReference>
<feature type="non-terminal residue" evidence="1">
    <location>
        <position position="35"/>
    </location>
</feature>